<dbReference type="InterPro" id="IPR042197">
    <property type="entry name" value="Apaf_helical"/>
</dbReference>
<evidence type="ECO:0000256" key="12">
    <source>
        <dbReference type="ARBA" id="ARBA00023054"/>
    </source>
</evidence>
<dbReference type="OrthoDB" id="1732559at2759"/>
<dbReference type="GO" id="GO:0009626">
    <property type="term" value="P:plant-type hypersensitive response"/>
    <property type="evidence" value="ECO:0007669"/>
    <property type="project" value="UniProtKB-KW"/>
</dbReference>
<proteinExistence type="inferred from homology"/>
<keyword evidence="7" id="KW-0381">Hypersensitive response</keyword>
<keyword evidence="10" id="KW-0611">Plant defense</keyword>
<sequence length="1248" mass="143231">MASSSINCISSALDDLELLKNYCPESRRRSGRRYLEGYGDLLHLQFRLKFLRTFLLCARNLGNDDDDASLKALITRIKDAISEWRQEIHTCYLTAVEGGVPTNELRAVTNNVQEDITSFALEIEEWYLVFSDRSLRQSNNPPMQKDDLVEFINSLLECLPNFDTYRVFADIQVAEERIKALKDKLTFMKNLICFVTLRGVEVGQLGPLLTHTGVLAINAADFSFRYRNRYGYNIQMLEELKHMVVVPVESCVQALIASNLSKESYSESDEYIFIYLVDVLLCNFWEIVKSGTCFLISVKDQLQMLYAGLSFLRTNLKEKPKKFDEKLRHLIGLVVCDAGLVICSLSRKATRDGLIKEMDIAYVDFLERIKLIRATVAEKRLETSSFFPRTNQLGFIDFLLENMVDLTSSEDGSNALVNHPVRPIHEELVSLRTFLGKIVELRNEDKVLQDLWNSVVEVAYRVEFLIDSLMVGDILDSSSMSFHSILAEIKIIKFKALNICNSNRLDGEVKEATKRMDHKPSQKNKPKINEVVVGFEDEANLIINRLTRGSRQVQIIPIVGMPGLGKTTIAHKIYRDPIVMSHFHLRAWCSISQVCHKKNLFLEILTCILPNTFFNKSEEELAEEIYKCLKRNRYLIVLDDIWDIEVWNELQASFPNDANGSRVIMTSRLRDVAPQDKLDKEPHSLRQLTHDESWDLLKEKLLPGKDLPPKLCELRTQIVEMCQGLPLTIVILAGILAHTDQFCWKEVVQRLSSSAISSSEQCKAALELSYTNLPENLKPCFLYFGAYPQDYEHITDRLTWLWVAEGFVQKTQFKSSEDVAYDYLMDLIGRSLVMVPKQRSIGGVKTCRIHDLLHDFCVRKAQEENFLHLVRGYDELSTCYVPPNLHRLCINCEPEHFCKLRLYSPTIRSLLVFARAEVHPRTWSFDLSFISCIFKLVKVLDLSQINLGYAFPREIEMLVLLRYLAVLGNMRNIPSSIASLSNLETFMVETLESPVLLPDAIWSLRKLRHLQIMNKFFRSGFRLPTGNLDNSSQLCNLDTFSIAILSSWGNMDKILGKFPNIRKLKLKISEYKASAWDKSIKVIVLHFLHRLESLNLNLDPLRDVQYQIEFCFSSTIKKLTLSGFRLPWCKISAIANLPNLEVLKLLHQAFEGKEWNMEVEEFPKVRFLKLASLDIAKWTASECENCFPHLEKLVLERCYFLKEVPSSLENISTLETIEVSGCPNSASSVMQLQEEGLKILISSSELSY</sequence>
<dbReference type="Proteomes" id="UP001652660">
    <property type="component" value="Chromosome 5e"/>
</dbReference>
<dbReference type="FunFam" id="1.10.10.10:FF:000322">
    <property type="entry name" value="Probable disease resistance protein At1g63360"/>
    <property type="match status" value="1"/>
</dbReference>
<feature type="domain" description="NB-ARC" evidence="13">
    <location>
        <begin position="536"/>
        <end position="704"/>
    </location>
</feature>
<comment type="function">
    <text evidence="1">Confers resistance to late blight (Phytophthora infestans) races carrying the avirulence gene Avr1. Resistance proteins guard the plant against pathogens that contain an appropriate avirulence protein via an indirect interaction with this avirulence protein. That triggers a defense system including the hypersensitive response, which restricts the pathogen growth.</text>
</comment>
<evidence type="ECO:0000256" key="8">
    <source>
        <dbReference type="ARBA" id="ARBA00022737"/>
    </source>
</evidence>
<dbReference type="GO" id="GO:0005737">
    <property type="term" value="C:cytoplasm"/>
    <property type="evidence" value="ECO:0007669"/>
    <property type="project" value="UniProtKB-SubCell"/>
</dbReference>
<dbReference type="AlphaFoldDB" id="A0A6P6S524"/>
<evidence type="ECO:0000256" key="3">
    <source>
        <dbReference type="ARBA" id="ARBA00004496"/>
    </source>
</evidence>
<dbReference type="GO" id="GO:0043531">
    <property type="term" value="F:ADP binding"/>
    <property type="evidence" value="ECO:0007669"/>
    <property type="project" value="InterPro"/>
</dbReference>
<organism evidence="17 18">
    <name type="scientific">Coffea arabica</name>
    <name type="common">Arabian coffee</name>
    <dbReference type="NCBI Taxonomy" id="13443"/>
    <lineage>
        <taxon>Eukaryota</taxon>
        <taxon>Viridiplantae</taxon>
        <taxon>Streptophyta</taxon>
        <taxon>Embryophyta</taxon>
        <taxon>Tracheophyta</taxon>
        <taxon>Spermatophyta</taxon>
        <taxon>Magnoliopsida</taxon>
        <taxon>eudicotyledons</taxon>
        <taxon>Gunneridae</taxon>
        <taxon>Pentapetalae</taxon>
        <taxon>asterids</taxon>
        <taxon>lamiids</taxon>
        <taxon>Gentianales</taxon>
        <taxon>Rubiaceae</taxon>
        <taxon>Ixoroideae</taxon>
        <taxon>Gardenieae complex</taxon>
        <taxon>Bertiereae - Coffeeae clade</taxon>
        <taxon>Coffeeae</taxon>
        <taxon>Coffea</taxon>
    </lineage>
</organism>
<feature type="domain" description="Disease resistance R13L4/SHOC-2-like LRR" evidence="16">
    <location>
        <begin position="933"/>
        <end position="1211"/>
    </location>
</feature>
<evidence type="ECO:0000256" key="10">
    <source>
        <dbReference type="ARBA" id="ARBA00022821"/>
    </source>
</evidence>
<comment type="subcellular location">
    <subcellularLocation>
        <location evidence="3">Cytoplasm</location>
    </subcellularLocation>
    <subcellularLocation>
        <location evidence="2">Membrane</location>
        <topology evidence="2">Peripheral membrane protein</topology>
    </subcellularLocation>
</comment>
<reference evidence="18" key="2">
    <citation type="submission" date="2025-08" db="UniProtKB">
        <authorList>
            <consortium name="RefSeq"/>
        </authorList>
    </citation>
    <scope>IDENTIFICATION</scope>
    <source>
        <tissue evidence="18">Leaves</tissue>
    </source>
</reference>
<accession>A0A6P6S524</accession>
<dbReference type="InterPro" id="IPR038005">
    <property type="entry name" value="RX-like_CC"/>
</dbReference>
<dbReference type="SUPFAM" id="SSF52058">
    <property type="entry name" value="L domain-like"/>
    <property type="match status" value="1"/>
</dbReference>
<dbReference type="Gene3D" id="3.80.10.10">
    <property type="entry name" value="Ribonuclease Inhibitor"/>
    <property type="match status" value="1"/>
</dbReference>
<evidence type="ECO:0000259" key="16">
    <source>
        <dbReference type="Pfam" id="PF23598"/>
    </source>
</evidence>
<evidence type="ECO:0000259" key="13">
    <source>
        <dbReference type="Pfam" id="PF00931"/>
    </source>
</evidence>
<evidence type="ECO:0000256" key="5">
    <source>
        <dbReference type="ARBA" id="ARBA00022490"/>
    </source>
</evidence>
<name>A0A6P6S524_COFAR</name>
<dbReference type="PANTHER" id="PTHR23155:SF1152">
    <property type="entry name" value="AAA+ ATPASE DOMAIN-CONTAINING PROTEIN"/>
    <property type="match status" value="1"/>
</dbReference>
<evidence type="ECO:0000256" key="9">
    <source>
        <dbReference type="ARBA" id="ARBA00022741"/>
    </source>
</evidence>
<dbReference type="Gene3D" id="1.10.8.430">
    <property type="entry name" value="Helical domain of apoptotic protease-activating factors"/>
    <property type="match status" value="1"/>
</dbReference>
<dbReference type="InterPro" id="IPR058922">
    <property type="entry name" value="WHD_DRP"/>
</dbReference>
<evidence type="ECO:0000256" key="4">
    <source>
        <dbReference type="ARBA" id="ARBA00008894"/>
    </source>
</evidence>
<feature type="domain" description="Late blight resistance protein R1A-like N-terminal" evidence="14">
    <location>
        <begin position="113"/>
        <end position="375"/>
    </location>
</feature>
<dbReference type="InterPro" id="IPR044974">
    <property type="entry name" value="Disease_R_plants"/>
</dbReference>
<evidence type="ECO:0000256" key="6">
    <source>
        <dbReference type="ARBA" id="ARBA00022614"/>
    </source>
</evidence>
<dbReference type="Pfam" id="PF23598">
    <property type="entry name" value="LRR_14"/>
    <property type="match status" value="1"/>
</dbReference>
<dbReference type="InterPro" id="IPR021929">
    <property type="entry name" value="R1A-like_N"/>
</dbReference>
<evidence type="ECO:0000256" key="1">
    <source>
        <dbReference type="ARBA" id="ARBA00002074"/>
    </source>
</evidence>
<keyword evidence="5" id="KW-0963">Cytoplasm</keyword>
<dbReference type="GO" id="GO:0005524">
    <property type="term" value="F:ATP binding"/>
    <property type="evidence" value="ECO:0007669"/>
    <property type="project" value="UniProtKB-KW"/>
</dbReference>
<dbReference type="Gene3D" id="3.40.50.300">
    <property type="entry name" value="P-loop containing nucleotide triphosphate hydrolases"/>
    <property type="match status" value="1"/>
</dbReference>
<keyword evidence="9" id="KW-0547">Nucleotide-binding</keyword>
<dbReference type="Pfam" id="PF12061">
    <property type="entry name" value="NB-LRR"/>
    <property type="match status" value="1"/>
</dbReference>
<dbReference type="GO" id="GO:0051607">
    <property type="term" value="P:defense response to virus"/>
    <property type="evidence" value="ECO:0007669"/>
    <property type="project" value="UniProtKB-ARBA"/>
</dbReference>
<keyword evidence="12" id="KW-0175">Coiled coil</keyword>
<keyword evidence="11" id="KW-0067">ATP-binding</keyword>
<evidence type="ECO:0000256" key="2">
    <source>
        <dbReference type="ARBA" id="ARBA00004170"/>
    </source>
</evidence>
<gene>
    <name evidence="18" type="primary">LOC113687493</name>
</gene>
<dbReference type="Gene3D" id="1.10.10.10">
    <property type="entry name" value="Winged helix-like DNA-binding domain superfamily/Winged helix DNA-binding domain"/>
    <property type="match status" value="1"/>
</dbReference>
<dbReference type="RefSeq" id="XP_027060894.1">
    <property type="nucleotide sequence ID" value="XM_027205093.1"/>
</dbReference>
<keyword evidence="8" id="KW-0677">Repeat</keyword>
<evidence type="ECO:0000256" key="11">
    <source>
        <dbReference type="ARBA" id="ARBA00022840"/>
    </source>
</evidence>
<dbReference type="InterPro" id="IPR002182">
    <property type="entry name" value="NB-ARC"/>
</dbReference>
<keyword evidence="6" id="KW-0433">Leucine-rich repeat</keyword>
<feature type="domain" description="Disease resistance protein winged helix" evidence="15">
    <location>
        <begin position="787"/>
        <end position="856"/>
    </location>
</feature>
<dbReference type="SUPFAM" id="SSF52540">
    <property type="entry name" value="P-loop containing nucleoside triphosphate hydrolases"/>
    <property type="match status" value="1"/>
</dbReference>
<dbReference type="PANTHER" id="PTHR23155">
    <property type="entry name" value="DISEASE RESISTANCE PROTEIN RP"/>
    <property type="match status" value="1"/>
</dbReference>
<evidence type="ECO:0000259" key="14">
    <source>
        <dbReference type="Pfam" id="PF12061"/>
    </source>
</evidence>
<dbReference type="GeneID" id="113687493"/>
<dbReference type="GO" id="GO:0016020">
    <property type="term" value="C:membrane"/>
    <property type="evidence" value="ECO:0007669"/>
    <property type="project" value="UniProtKB-SubCell"/>
</dbReference>
<dbReference type="FunFam" id="3.40.50.300:FF:001091">
    <property type="entry name" value="Probable disease resistance protein At1g61300"/>
    <property type="match status" value="1"/>
</dbReference>
<comment type="similarity">
    <text evidence="4">Belongs to the disease resistance NB-LRR family.</text>
</comment>
<dbReference type="InterPro" id="IPR055414">
    <property type="entry name" value="LRR_R13L4/SHOC2-like"/>
</dbReference>
<evidence type="ECO:0000313" key="18">
    <source>
        <dbReference type="RefSeq" id="XP_027060894.1"/>
    </source>
</evidence>
<dbReference type="InterPro" id="IPR027417">
    <property type="entry name" value="P-loop_NTPase"/>
</dbReference>
<keyword evidence="17" id="KW-1185">Reference proteome</keyword>
<evidence type="ECO:0000256" key="7">
    <source>
        <dbReference type="ARBA" id="ARBA00022667"/>
    </source>
</evidence>
<reference evidence="17" key="1">
    <citation type="journal article" date="2025" name="Foods">
        <title>Unveiling the Microbial Signatures of Arabica Coffee Cherries: Insights into Ripeness Specific Diversity, Functional Traits, and Implications for Quality and Safety.</title>
        <authorList>
            <consortium name="RefSeq"/>
            <person name="Tenea G.N."/>
            <person name="Cifuentes V."/>
            <person name="Reyes P."/>
            <person name="Cevallos-Vallejos M."/>
        </authorList>
    </citation>
    <scope>NUCLEOTIDE SEQUENCE [LARGE SCALE GENOMIC DNA]</scope>
</reference>
<dbReference type="CDD" id="cd14798">
    <property type="entry name" value="RX-CC_like"/>
    <property type="match status" value="1"/>
</dbReference>
<dbReference type="Pfam" id="PF00931">
    <property type="entry name" value="NB-ARC"/>
    <property type="match status" value="1"/>
</dbReference>
<dbReference type="Pfam" id="PF23559">
    <property type="entry name" value="WHD_DRP"/>
    <property type="match status" value="1"/>
</dbReference>
<dbReference type="PRINTS" id="PR00364">
    <property type="entry name" value="DISEASERSIST"/>
</dbReference>
<dbReference type="InterPro" id="IPR032675">
    <property type="entry name" value="LRR_dom_sf"/>
</dbReference>
<protein>
    <submittedName>
        <fullName evidence="18">Late blight resistance protein homolog R1A-3</fullName>
    </submittedName>
</protein>
<dbReference type="InterPro" id="IPR036388">
    <property type="entry name" value="WH-like_DNA-bd_sf"/>
</dbReference>
<evidence type="ECO:0000259" key="15">
    <source>
        <dbReference type="Pfam" id="PF23559"/>
    </source>
</evidence>
<evidence type="ECO:0000313" key="17">
    <source>
        <dbReference type="Proteomes" id="UP001652660"/>
    </source>
</evidence>